<dbReference type="HOGENOM" id="CLU_3341823_0_0_9"/>
<dbReference type="STRING" id="246194.CHY_2119"/>
<accession>Q3AAA1</accession>
<reference evidence="1 2" key="1">
    <citation type="journal article" date="2005" name="PLoS Genet.">
        <title>Life in hot carbon monoxide: the complete genome sequence of Carboxydothermus hydrogenoformans Z-2901.</title>
        <authorList>
            <person name="Wu M."/>
            <person name="Ren Q."/>
            <person name="Durkin A.S."/>
            <person name="Daugherty S.C."/>
            <person name="Brinkac L.M."/>
            <person name="Dodson R.J."/>
            <person name="Madupu R."/>
            <person name="Sullivan S.A."/>
            <person name="Kolonay J.F."/>
            <person name="Haft D.H."/>
            <person name="Nelson W.C."/>
            <person name="Tallon L.J."/>
            <person name="Jones K.M."/>
            <person name="Ulrich L.E."/>
            <person name="Gonzalez J.M."/>
            <person name="Zhulin I.B."/>
            <person name="Robb F.T."/>
            <person name="Eisen J.A."/>
        </authorList>
    </citation>
    <scope>NUCLEOTIDE SEQUENCE [LARGE SCALE GENOMIC DNA]</scope>
    <source>
        <strain evidence="2">ATCC BAA-161 / DSM 6008 / Z-2901</strain>
    </source>
</reference>
<dbReference type="Proteomes" id="UP000002706">
    <property type="component" value="Chromosome"/>
</dbReference>
<keyword evidence="2" id="KW-1185">Reference proteome</keyword>
<protein>
    <submittedName>
        <fullName evidence="1">Uncharacterized protein</fullName>
    </submittedName>
</protein>
<evidence type="ECO:0000313" key="2">
    <source>
        <dbReference type="Proteomes" id="UP000002706"/>
    </source>
</evidence>
<name>Q3AAA1_CARHZ</name>
<dbReference type="EMBL" id="CP000141">
    <property type="protein sequence ID" value="ABB13694.1"/>
    <property type="molecule type" value="Genomic_DNA"/>
</dbReference>
<sequence>MVEEENIAKYIIEQNLTKSFFCLYLISRKKTGEGEII</sequence>
<dbReference type="KEGG" id="chy:CHY_2119"/>
<organism evidence="1 2">
    <name type="scientific">Carboxydothermus hydrogenoformans (strain ATCC BAA-161 / DSM 6008 / Z-2901)</name>
    <dbReference type="NCBI Taxonomy" id="246194"/>
    <lineage>
        <taxon>Bacteria</taxon>
        <taxon>Bacillati</taxon>
        <taxon>Bacillota</taxon>
        <taxon>Clostridia</taxon>
        <taxon>Thermoanaerobacterales</taxon>
        <taxon>Thermoanaerobacteraceae</taxon>
        <taxon>Carboxydothermus</taxon>
    </lineage>
</organism>
<evidence type="ECO:0000313" key="1">
    <source>
        <dbReference type="EMBL" id="ABB13694.1"/>
    </source>
</evidence>
<proteinExistence type="predicted"/>
<dbReference type="AlphaFoldDB" id="Q3AAA1"/>
<gene>
    <name evidence="1" type="ordered locus">CHY_2119</name>
</gene>
<dbReference type="InParanoid" id="Q3AAA1"/>